<proteinExistence type="inferred from homology"/>
<dbReference type="HAMAP" id="MF_01216">
    <property type="entry name" value="Azoreductase_type1"/>
    <property type="match status" value="1"/>
</dbReference>
<dbReference type="EC" id="1.7.1.17" evidence="6"/>
<keyword evidence="9" id="KW-1185">Reference proteome</keyword>
<feature type="binding site" evidence="6">
    <location>
        <begin position="102"/>
        <end position="105"/>
    </location>
    <ligand>
        <name>FMN</name>
        <dbReference type="ChEBI" id="CHEBI:58210"/>
    </ligand>
</feature>
<evidence type="ECO:0000313" key="8">
    <source>
        <dbReference type="EMBL" id="KRN64318.1"/>
    </source>
</evidence>
<dbReference type="GO" id="GO:0009055">
    <property type="term" value="F:electron transfer activity"/>
    <property type="evidence" value="ECO:0007669"/>
    <property type="project" value="UniProtKB-UniRule"/>
</dbReference>
<dbReference type="InterPro" id="IPR003680">
    <property type="entry name" value="Flavodoxin_fold"/>
</dbReference>
<dbReference type="Gene3D" id="3.40.50.360">
    <property type="match status" value="1"/>
</dbReference>
<dbReference type="AlphaFoldDB" id="A0A0R2IHY7"/>
<comment type="catalytic activity">
    <reaction evidence="5">
        <text>N,N-dimethyl-1,4-phenylenediamine + anthranilate + 2 NAD(+) = 2-(4-dimethylaminophenyl)diazenylbenzoate + 2 NADH + 2 H(+)</text>
        <dbReference type="Rhea" id="RHEA:55872"/>
        <dbReference type="ChEBI" id="CHEBI:15378"/>
        <dbReference type="ChEBI" id="CHEBI:15783"/>
        <dbReference type="ChEBI" id="CHEBI:16567"/>
        <dbReference type="ChEBI" id="CHEBI:57540"/>
        <dbReference type="ChEBI" id="CHEBI:57945"/>
        <dbReference type="ChEBI" id="CHEBI:71579"/>
        <dbReference type="EC" id="1.7.1.17"/>
    </reaction>
    <physiologicalReaction direction="right-to-left" evidence="5">
        <dbReference type="Rhea" id="RHEA:55874"/>
    </physiologicalReaction>
</comment>
<comment type="function">
    <text evidence="6">Also exhibits azoreductase activity. Catalyzes the reductive cleavage of the azo bond in aromatic azo compounds to the corresponding amines.</text>
</comment>
<dbReference type="PATRIC" id="fig|319652.3.peg.644"/>
<dbReference type="Pfam" id="PF02525">
    <property type="entry name" value="Flavodoxin_2"/>
    <property type="match status" value="1"/>
</dbReference>
<dbReference type="RefSeq" id="WP_057752880.1">
    <property type="nucleotide sequence ID" value="NZ_BJVH01000021.1"/>
</dbReference>
<comment type="cofactor">
    <cofactor evidence="6">
        <name>FMN</name>
        <dbReference type="ChEBI" id="CHEBI:58210"/>
    </cofactor>
    <text evidence="6">Binds 1 FMN per subunit.</text>
</comment>
<dbReference type="InterPro" id="IPR023048">
    <property type="entry name" value="NADH:quinone_OxRdtase_FMN_depd"/>
</dbReference>
<evidence type="ECO:0000259" key="7">
    <source>
        <dbReference type="Pfam" id="PF02525"/>
    </source>
</evidence>
<comment type="caution">
    <text evidence="8">The sequence shown here is derived from an EMBL/GenBank/DDBJ whole genome shotgun (WGS) entry which is preliminary data.</text>
</comment>
<dbReference type="SUPFAM" id="SSF52218">
    <property type="entry name" value="Flavoproteins"/>
    <property type="match status" value="1"/>
</dbReference>
<comment type="subunit">
    <text evidence="6">Homodimer.</text>
</comment>
<dbReference type="InterPro" id="IPR050104">
    <property type="entry name" value="FMN-dep_NADH:Q_OxRdtase_AzoR1"/>
</dbReference>
<dbReference type="EC" id="1.6.5.-" evidence="6"/>
<keyword evidence="2 6" id="KW-0288">FMN</keyword>
<dbReference type="PANTHER" id="PTHR43741">
    <property type="entry name" value="FMN-DEPENDENT NADH-AZOREDUCTASE 1"/>
    <property type="match status" value="1"/>
</dbReference>
<keyword evidence="3 6" id="KW-0560">Oxidoreductase</keyword>
<gene>
    <name evidence="6" type="primary">azoR</name>
    <name evidence="8" type="ORF">IV80_GL000636</name>
</gene>
<comment type="caution">
    <text evidence="6">Lacks conserved residue(s) required for the propagation of feature annotation.</text>
</comment>
<dbReference type="Proteomes" id="UP000051568">
    <property type="component" value="Unassembled WGS sequence"/>
</dbReference>
<dbReference type="OrthoDB" id="9805013at2"/>
<feature type="domain" description="Flavodoxin-like fold" evidence="7">
    <location>
        <begin position="3"/>
        <end position="204"/>
    </location>
</feature>
<evidence type="ECO:0000256" key="6">
    <source>
        <dbReference type="HAMAP-Rule" id="MF_01216"/>
    </source>
</evidence>
<keyword evidence="4 6" id="KW-0520">NAD</keyword>
<dbReference type="InterPro" id="IPR029039">
    <property type="entry name" value="Flavoprotein-like_sf"/>
</dbReference>
<protein>
    <recommendedName>
        <fullName evidence="6">FMN dependent NADH:quinone oxidoreductase</fullName>
        <ecNumber evidence="6">1.6.5.-</ecNumber>
    </recommendedName>
    <alternativeName>
        <fullName evidence="6">Azo-dye reductase</fullName>
    </alternativeName>
    <alternativeName>
        <fullName evidence="6">FMN-dependent NADH-azo compound oxidoreductase</fullName>
    </alternativeName>
    <alternativeName>
        <fullName evidence="6">FMN-dependent NADH-azoreductase</fullName>
        <ecNumber evidence="6">1.7.1.17</ecNumber>
    </alternativeName>
</protein>
<dbReference type="PANTHER" id="PTHR43741:SF7">
    <property type="entry name" value="FMN-DEPENDENT NADH:QUINONE OXIDOREDUCTASE"/>
    <property type="match status" value="1"/>
</dbReference>
<accession>A0A0R2IHY7</accession>
<comment type="similarity">
    <text evidence="6">Belongs to the azoreductase type 1 family.</text>
</comment>
<evidence type="ECO:0000256" key="4">
    <source>
        <dbReference type="ARBA" id="ARBA00023027"/>
    </source>
</evidence>
<name>A0A0R2IHY7_9LACO</name>
<evidence type="ECO:0000256" key="5">
    <source>
        <dbReference type="ARBA" id="ARBA00048542"/>
    </source>
</evidence>
<dbReference type="GO" id="GO:0010181">
    <property type="term" value="F:FMN binding"/>
    <property type="evidence" value="ECO:0007669"/>
    <property type="project" value="UniProtKB-UniRule"/>
</dbReference>
<comment type="function">
    <text evidence="6">Quinone reductase that provides resistance to thiol-specific stress caused by electrophilic quinones.</text>
</comment>
<evidence type="ECO:0000313" key="9">
    <source>
        <dbReference type="Proteomes" id="UP000051568"/>
    </source>
</evidence>
<evidence type="ECO:0000256" key="1">
    <source>
        <dbReference type="ARBA" id="ARBA00022630"/>
    </source>
</evidence>
<evidence type="ECO:0000256" key="2">
    <source>
        <dbReference type="ARBA" id="ARBA00022643"/>
    </source>
</evidence>
<comment type="catalytic activity">
    <reaction evidence="6">
        <text>2 a quinone + NADH + H(+) = 2 a 1,4-benzosemiquinone + NAD(+)</text>
        <dbReference type="Rhea" id="RHEA:65952"/>
        <dbReference type="ChEBI" id="CHEBI:15378"/>
        <dbReference type="ChEBI" id="CHEBI:57540"/>
        <dbReference type="ChEBI" id="CHEBI:57945"/>
        <dbReference type="ChEBI" id="CHEBI:132124"/>
        <dbReference type="ChEBI" id="CHEBI:134225"/>
    </reaction>
</comment>
<dbReference type="EMBL" id="JQBR01000017">
    <property type="protein sequence ID" value="KRN64318.1"/>
    <property type="molecule type" value="Genomic_DNA"/>
</dbReference>
<evidence type="ECO:0000256" key="3">
    <source>
        <dbReference type="ARBA" id="ARBA00023002"/>
    </source>
</evidence>
<dbReference type="GO" id="GO:0016655">
    <property type="term" value="F:oxidoreductase activity, acting on NAD(P)H, quinone or similar compound as acceptor"/>
    <property type="evidence" value="ECO:0007669"/>
    <property type="project" value="InterPro"/>
</dbReference>
<keyword evidence="1 6" id="KW-0285">Flavoprotein</keyword>
<reference evidence="8 9" key="1">
    <citation type="journal article" date="2015" name="Genome Announc.">
        <title>Expanding the biotechnology potential of lactobacilli through comparative genomics of 213 strains and associated genera.</title>
        <authorList>
            <person name="Sun Z."/>
            <person name="Harris H.M."/>
            <person name="McCann A."/>
            <person name="Guo C."/>
            <person name="Argimon S."/>
            <person name="Zhang W."/>
            <person name="Yang X."/>
            <person name="Jeffery I.B."/>
            <person name="Cooney J.C."/>
            <person name="Kagawa T.F."/>
            <person name="Liu W."/>
            <person name="Song Y."/>
            <person name="Salvetti E."/>
            <person name="Wrobel A."/>
            <person name="Rasinkangas P."/>
            <person name="Parkhill J."/>
            <person name="Rea M.C."/>
            <person name="O'Sullivan O."/>
            <person name="Ritari J."/>
            <person name="Douillard F.P."/>
            <person name="Paul Ross R."/>
            <person name="Yang R."/>
            <person name="Briner A.E."/>
            <person name="Felis G.E."/>
            <person name="de Vos W.M."/>
            <person name="Barrangou R."/>
            <person name="Klaenhammer T.R."/>
            <person name="Caufield P.W."/>
            <person name="Cui Y."/>
            <person name="Zhang H."/>
            <person name="O'Toole P.W."/>
        </authorList>
    </citation>
    <scope>NUCLEOTIDE SEQUENCE [LARGE SCALE GENOMIC DNA]</scope>
    <source>
        <strain evidence="8 9">DSM 17757</strain>
    </source>
</reference>
<sequence>MSEVLVIKAHPKTADVANSIEIGDRFLKAYQAIHPNDTILVHDLYAEGVPEINSTNLDSWKKLTNGVTYNELSENEQILLSRQQKLQDQFIAADKYVFISPMYNLFLPNRLKMYLDLVVVSTKTWVEGEHGPEGTLKNKKAIHIQSSGGTYHHTDNAFMATLDMGDAYLKALLGQVGVKDYQGIYCEGNSHRDPEDMAKNREIIAQEAEKVAKSF</sequence>
<organism evidence="8 9">
    <name type="scientific">Pediococcus cellicola</name>
    <dbReference type="NCBI Taxonomy" id="319652"/>
    <lineage>
        <taxon>Bacteria</taxon>
        <taxon>Bacillati</taxon>
        <taxon>Bacillota</taxon>
        <taxon>Bacilli</taxon>
        <taxon>Lactobacillales</taxon>
        <taxon>Lactobacillaceae</taxon>
        <taxon>Pediococcus</taxon>
    </lineage>
</organism>
<dbReference type="GO" id="GO:0016652">
    <property type="term" value="F:oxidoreductase activity, acting on NAD(P)H as acceptor"/>
    <property type="evidence" value="ECO:0007669"/>
    <property type="project" value="UniProtKB-UniRule"/>
</dbReference>
<feature type="binding site" evidence="6">
    <location>
        <begin position="146"/>
        <end position="149"/>
    </location>
    <ligand>
        <name>FMN</name>
        <dbReference type="ChEBI" id="CHEBI:58210"/>
    </ligand>
</feature>